<reference evidence="2" key="2">
    <citation type="journal article" date="2017" name="Stand. Genomic Sci.">
        <title>Genome sequence of the sulfur-oxidizing Bathymodiolus thermophilus gill endosymbiont.</title>
        <authorList>
            <person name="Ponnudurai R."/>
            <person name="Sayavedra L."/>
            <person name="Kleiner M."/>
            <person name="Heiden S.E."/>
            <person name="Thurmer A."/>
            <person name="Felbeck H."/>
            <person name="Schluter R."/>
            <person name="Sievert S.M."/>
            <person name="Daniel R."/>
            <person name="Schweder T."/>
            <person name="Markert S."/>
        </authorList>
    </citation>
    <scope>NUCLEOTIDE SEQUENCE</scope>
    <source>
        <strain evidence="2">BAT/CrabSpa'14</strain>
    </source>
</reference>
<dbReference type="AlphaFoldDB" id="A0A1J5TW23"/>
<proteinExistence type="predicted"/>
<dbReference type="RefSeq" id="WP_071564709.1">
    <property type="nucleotide sequence ID" value="NZ_CAESAQ020000017.1"/>
</dbReference>
<sequence>MSKKITNLAGFTPQGALGQMFARARALNELNQQLSAHLPEAFKSLSLCTIDNNTATFVTHNQALAFRVQKQPDVLLNALKQVALHTKIEKVIVKIDLHEY</sequence>
<evidence type="ECO:0008006" key="5">
    <source>
        <dbReference type="Google" id="ProtNLM"/>
    </source>
</evidence>
<organism evidence="2 3">
    <name type="scientific">Bathymodiolus thermophilus thioautotrophic gill symbiont</name>
    <dbReference type="NCBI Taxonomy" id="2360"/>
    <lineage>
        <taxon>Bacteria</taxon>
        <taxon>Pseudomonadati</taxon>
        <taxon>Pseudomonadota</taxon>
        <taxon>Gammaproteobacteria</taxon>
        <taxon>sulfur-oxidizing symbionts</taxon>
    </lineage>
</organism>
<reference evidence="3" key="1">
    <citation type="submission" date="2016-09" db="EMBL/GenBank/DDBJ databases">
        <title>Genome Sequence of Bathymodiolus thermophilus sulfur-oxidizing gill endosymbiont.</title>
        <authorList>
            <person name="Ponnudurai R."/>
            <person name="Kleiner M."/>
            <person name="Sayavedra L."/>
            <person name="Thuermer A."/>
            <person name="Felbeck H."/>
            <person name="Schlueter R."/>
            <person name="Schweder T."/>
            <person name="Markert S."/>
        </authorList>
    </citation>
    <scope>NUCLEOTIDE SEQUENCE [LARGE SCALE GENOMIC DNA]</scope>
    <source>
        <strain evidence="3">BAT/CrabSpa'14</strain>
    </source>
</reference>
<evidence type="ECO:0000313" key="3">
    <source>
        <dbReference type="Proteomes" id="UP000182798"/>
    </source>
</evidence>
<evidence type="ECO:0000313" key="2">
    <source>
        <dbReference type="EMBL" id="OIR24388.1"/>
    </source>
</evidence>
<dbReference type="Proteomes" id="UP000643672">
    <property type="component" value="Unassembled WGS sequence"/>
</dbReference>
<dbReference type="EMBL" id="MIQH01000696">
    <property type="protein sequence ID" value="OIR24388.1"/>
    <property type="molecule type" value="Genomic_DNA"/>
</dbReference>
<reference evidence="1 4" key="3">
    <citation type="submission" date="2020-05" db="EMBL/GenBank/DDBJ databases">
        <authorList>
            <person name="Petersen J."/>
            <person name="Sayavedra L."/>
        </authorList>
    </citation>
    <scope>NUCLEOTIDE SEQUENCE [LARGE SCALE GENOMIC DNA]</scope>
    <source>
        <strain evidence="1">B thermophilus SOXS</strain>
    </source>
</reference>
<accession>A0A1J5TW23</accession>
<gene>
    <name evidence="2" type="ORF">BGC33_10295</name>
    <name evidence="1" type="ORF">THERMOS_228</name>
</gene>
<protein>
    <recommendedName>
        <fullName evidence="5">DUF721 domain-containing protein</fullName>
    </recommendedName>
</protein>
<dbReference type="OrthoDB" id="9802884at2"/>
<name>A0A1J5TW23_9GAMM</name>
<evidence type="ECO:0000313" key="4">
    <source>
        <dbReference type="Proteomes" id="UP000643672"/>
    </source>
</evidence>
<comment type="caution">
    <text evidence="2">The sequence shown here is derived from an EMBL/GenBank/DDBJ whole genome shotgun (WGS) entry which is preliminary data.</text>
</comment>
<evidence type="ECO:0000313" key="1">
    <source>
        <dbReference type="EMBL" id="CAB5495095.1"/>
    </source>
</evidence>
<dbReference type="Proteomes" id="UP000182798">
    <property type="component" value="Unassembled WGS sequence"/>
</dbReference>
<keyword evidence="4" id="KW-1185">Reference proteome</keyword>
<dbReference type="EMBL" id="CAESAQ020000017">
    <property type="protein sequence ID" value="CAB5495095.1"/>
    <property type="molecule type" value="Genomic_DNA"/>
</dbReference>